<reference evidence="3" key="1">
    <citation type="submission" date="2020-09" db="EMBL/GenBank/DDBJ databases">
        <title>Parvovirus dark matter in the feces of wild birds.</title>
        <authorList>
            <person name="Dai Z."/>
            <person name="Yang S."/>
            <person name="Zhang W."/>
        </authorList>
    </citation>
    <scope>NUCLEOTIDE SEQUENCE</scope>
    <source>
        <strain evidence="3">Fmg67par058</strain>
    </source>
</reference>
<accession>A0A8A4XDB0</accession>
<evidence type="ECO:0000313" key="3">
    <source>
        <dbReference type="EMBL" id="QTE03748.1"/>
    </source>
</evidence>
<evidence type="ECO:0000256" key="1">
    <source>
        <dbReference type="ARBA" id="ARBA00004147"/>
    </source>
</evidence>
<name>A0A8A4XDB0_9VIRU</name>
<keyword evidence="2" id="KW-1048">Host nucleus</keyword>
<dbReference type="GO" id="GO:0042025">
    <property type="term" value="C:host cell nucleus"/>
    <property type="evidence" value="ECO:0007669"/>
    <property type="project" value="UniProtKB-SubCell"/>
</dbReference>
<protein>
    <submittedName>
        <fullName evidence="3">Replication protein</fullName>
    </submittedName>
</protein>
<sequence>MSNGTVRFVNYSTEDRQWDARFNVQRDEDLAELVSNIKRSYESGGIKYVLIGGPEIGTKPYQDDYQIRHIHVAIVYVNRHSKRSILQSWNIKTGNGYYLVPRNRSLPMSGWRSHHIKSFSKIDPAVCVLYEMGTLPADQGPQGETFVKRSDEEKKRKIDDVLIDMRQMIEAGKEEDAWVKFPRTYLQYGEKIKAMVHQKKDNLQSTGDPHIWIYGPPGKGKSAIMNYVYPAYYKKNLYNRFFDLYDPKIHTHIMLEDLDHDAVDQLSITFLKTLCDEAGFAVDQKYKTPQLARATILVTSNFTIPDVVEHSIETNGNSRGPNKFALLRRFWHIHSSELMRLLGLKLLPVYEINVLKKQGNNDPGRLFMTWDYLNDCPLGVPIQSPQHYATLLKDTFYAQAK</sequence>
<proteinExistence type="predicted"/>
<dbReference type="InterPro" id="IPR027417">
    <property type="entry name" value="P-loop_NTPase"/>
</dbReference>
<dbReference type="Gene3D" id="3.40.50.300">
    <property type="entry name" value="P-loop containing nucleotide triphosphate hydrolases"/>
    <property type="match status" value="1"/>
</dbReference>
<comment type="subcellular location">
    <subcellularLocation>
        <location evidence="1">Host nucleus</location>
    </subcellularLocation>
</comment>
<organism evidence="3">
    <name type="scientific">Psittacidae parvo-like hybrid virus</name>
    <dbReference type="NCBI Taxonomy" id="2794535"/>
    <lineage>
        <taxon>Viruses</taxon>
        <taxon>Monodnaviria</taxon>
        <taxon>Shotokuvirae</taxon>
        <taxon>Cossaviricota</taxon>
        <taxon>Quintoviricetes</taxon>
        <taxon>Piccovirales</taxon>
        <taxon>Parvoviridae</taxon>
    </lineage>
</organism>
<dbReference type="SUPFAM" id="SSF52540">
    <property type="entry name" value="P-loop containing nucleoside triphosphate hydrolases"/>
    <property type="match status" value="1"/>
</dbReference>
<evidence type="ECO:0000256" key="2">
    <source>
        <dbReference type="ARBA" id="ARBA00022562"/>
    </source>
</evidence>
<dbReference type="EMBL" id="MW046378">
    <property type="protein sequence ID" value="QTE03748.1"/>
    <property type="molecule type" value="Genomic_DNA"/>
</dbReference>